<feature type="region of interest" description="Disordered" evidence="1">
    <location>
        <begin position="65"/>
        <end position="101"/>
    </location>
</feature>
<organism evidence="2 3">
    <name type="scientific">Liparis tanakae</name>
    <name type="common">Tanaka's snailfish</name>
    <dbReference type="NCBI Taxonomy" id="230148"/>
    <lineage>
        <taxon>Eukaryota</taxon>
        <taxon>Metazoa</taxon>
        <taxon>Chordata</taxon>
        <taxon>Craniata</taxon>
        <taxon>Vertebrata</taxon>
        <taxon>Euteleostomi</taxon>
        <taxon>Actinopterygii</taxon>
        <taxon>Neopterygii</taxon>
        <taxon>Teleostei</taxon>
        <taxon>Neoteleostei</taxon>
        <taxon>Acanthomorphata</taxon>
        <taxon>Eupercaria</taxon>
        <taxon>Perciformes</taxon>
        <taxon>Cottioidei</taxon>
        <taxon>Cottales</taxon>
        <taxon>Liparidae</taxon>
        <taxon>Liparis</taxon>
    </lineage>
</organism>
<evidence type="ECO:0000313" key="2">
    <source>
        <dbReference type="EMBL" id="TNN45463.1"/>
    </source>
</evidence>
<protein>
    <submittedName>
        <fullName evidence="2">Uncharacterized protein</fullName>
    </submittedName>
</protein>
<proteinExistence type="predicted"/>
<dbReference type="Proteomes" id="UP000314294">
    <property type="component" value="Unassembled WGS sequence"/>
</dbReference>
<dbReference type="EMBL" id="SRLO01000845">
    <property type="protein sequence ID" value="TNN45463.1"/>
    <property type="molecule type" value="Genomic_DNA"/>
</dbReference>
<comment type="caution">
    <text evidence="2">The sequence shown here is derived from an EMBL/GenBank/DDBJ whole genome shotgun (WGS) entry which is preliminary data.</text>
</comment>
<evidence type="ECO:0000256" key="1">
    <source>
        <dbReference type="SAM" id="MobiDB-lite"/>
    </source>
</evidence>
<name>A0A4Z2FXJ5_9TELE</name>
<dbReference type="OrthoDB" id="421009at2759"/>
<feature type="compositionally biased region" description="Low complexity" evidence="1">
    <location>
        <begin position="92"/>
        <end position="101"/>
    </location>
</feature>
<sequence length="114" mass="12373">MLCSPLGAITFYREAKTWTDLLKLLAIRGEDETGGWENCSLLLRCCFRDLQADWNSRVRSRHVILPPGRGQQPALEPATPGSLSVRCGGSTGSSRTHSHGGISFRGAGHAFCSE</sequence>
<accession>A0A4Z2FXJ5</accession>
<reference evidence="2 3" key="1">
    <citation type="submission" date="2019-03" db="EMBL/GenBank/DDBJ databases">
        <title>First draft genome of Liparis tanakae, snailfish: a comprehensive survey of snailfish specific genes.</title>
        <authorList>
            <person name="Kim W."/>
            <person name="Song I."/>
            <person name="Jeong J.-H."/>
            <person name="Kim D."/>
            <person name="Kim S."/>
            <person name="Ryu S."/>
            <person name="Song J.Y."/>
            <person name="Lee S.K."/>
        </authorList>
    </citation>
    <scope>NUCLEOTIDE SEQUENCE [LARGE SCALE GENOMIC DNA]</scope>
    <source>
        <tissue evidence="2">Muscle</tissue>
    </source>
</reference>
<gene>
    <name evidence="2" type="ORF">EYF80_044322</name>
</gene>
<evidence type="ECO:0000313" key="3">
    <source>
        <dbReference type="Proteomes" id="UP000314294"/>
    </source>
</evidence>
<dbReference type="AlphaFoldDB" id="A0A4Z2FXJ5"/>
<keyword evidence="3" id="KW-1185">Reference proteome</keyword>